<dbReference type="Proteomes" id="UP000321222">
    <property type="component" value="Chromosome"/>
</dbReference>
<organism evidence="4 5">
    <name type="scientific">Flavobacterium alkalisoli</name>
    <dbReference type="NCBI Taxonomy" id="2602769"/>
    <lineage>
        <taxon>Bacteria</taxon>
        <taxon>Pseudomonadati</taxon>
        <taxon>Bacteroidota</taxon>
        <taxon>Flavobacteriia</taxon>
        <taxon>Flavobacteriales</taxon>
        <taxon>Flavobacteriaceae</taxon>
        <taxon>Flavobacterium</taxon>
    </lineage>
</organism>
<dbReference type="InterPro" id="IPR013740">
    <property type="entry name" value="Redoxin"/>
</dbReference>
<feature type="chain" id="PRO_5022932623" evidence="2">
    <location>
        <begin position="20"/>
        <end position="501"/>
    </location>
</feature>
<keyword evidence="1 2" id="KW-0732">Signal</keyword>
<evidence type="ECO:0000313" key="4">
    <source>
        <dbReference type="EMBL" id="QEE48451.1"/>
    </source>
</evidence>
<dbReference type="EMBL" id="CP042831">
    <property type="protein sequence ID" value="QEE48451.1"/>
    <property type="molecule type" value="Genomic_DNA"/>
</dbReference>
<evidence type="ECO:0000313" key="5">
    <source>
        <dbReference type="Proteomes" id="UP000321222"/>
    </source>
</evidence>
<dbReference type="InterPro" id="IPR013766">
    <property type="entry name" value="Thioredoxin_domain"/>
</dbReference>
<evidence type="ECO:0000259" key="3">
    <source>
        <dbReference type="PROSITE" id="PS51352"/>
    </source>
</evidence>
<dbReference type="PANTHER" id="PTHR42852:SF13">
    <property type="entry name" value="PROTEIN DIPZ"/>
    <property type="match status" value="1"/>
</dbReference>
<dbReference type="InterPro" id="IPR036249">
    <property type="entry name" value="Thioredoxin-like_sf"/>
</dbReference>
<gene>
    <name evidence="4" type="ORF">FUA48_02330</name>
</gene>
<keyword evidence="5" id="KW-1185">Reference proteome</keyword>
<feature type="signal peptide" evidence="2">
    <location>
        <begin position="1"/>
        <end position="19"/>
    </location>
</feature>
<dbReference type="NCBIfam" id="TIGR04183">
    <property type="entry name" value="Por_Secre_tail"/>
    <property type="match status" value="1"/>
</dbReference>
<dbReference type="Pfam" id="PF18962">
    <property type="entry name" value="Por_Secre_tail"/>
    <property type="match status" value="1"/>
</dbReference>
<proteinExistence type="predicted"/>
<dbReference type="Gene3D" id="3.40.30.10">
    <property type="entry name" value="Glutaredoxin"/>
    <property type="match status" value="1"/>
</dbReference>
<dbReference type="OrthoDB" id="6278496at2"/>
<dbReference type="Pfam" id="PF08534">
    <property type="entry name" value="Redoxin"/>
    <property type="match status" value="1"/>
</dbReference>
<dbReference type="SUPFAM" id="SSF52833">
    <property type="entry name" value="Thioredoxin-like"/>
    <property type="match status" value="1"/>
</dbReference>
<dbReference type="RefSeq" id="WP_147581935.1">
    <property type="nucleotide sequence ID" value="NZ_CP042831.1"/>
</dbReference>
<dbReference type="AlphaFoldDB" id="A0A5B9FQP3"/>
<sequence length="501" mass="53546">MKKTLLLGVTLLSGLFASAQLNNVAAPDFTATDINGGTHTLSEYLNEGKIVIMDISAAWCGPCWSFHQSHALADLYNTYGPGGSDEVVVLFVEGDASTPLENIYGNGTSPAGPPQGDWTEGGTTPYPIIDNASIANSYQINAYPTVFMICPDTGKVFTINRGDLDVLVSQISSVCDATVEGLADFARVKGYNKLTCDADAGVPVTIGNLGSTITSATVALKQGGSVVATQTFDVNIAPGQEETVMFDGQTLTTAGVAYTAELTEVNNNAPYSTDEEYTITDSFTVAYNPETLESFNNIRVEVKLDYYPADVLWAIIDSNGEAVHIQQYAAPSAGGGPFALTTQVHDITLPEGINCYDFYVYDSYGDGMDYSGPNQAGNPANYGFKVYSGAPADLTNIIYEHDGDYVQLYEPAYFKTTGILGNEEFAADSFAIYPNPTSGILNFATQETVDVTIIDLQGKVVFTAKNINNGDSINLNTLQTGLYIAKINGENSERVEKVVIK</sequence>
<dbReference type="PANTHER" id="PTHR42852">
    <property type="entry name" value="THIOL:DISULFIDE INTERCHANGE PROTEIN DSBE"/>
    <property type="match status" value="1"/>
</dbReference>
<accession>A0A5B9FQP3</accession>
<dbReference type="CDD" id="cd02966">
    <property type="entry name" value="TlpA_like_family"/>
    <property type="match status" value="1"/>
</dbReference>
<feature type="domain" description="Thioredoxin" evidence="3">
    <location>
        <begin position="20"/>
        <end position="176"/>
    </location>
</feature>
<name>A0A5B9FQP3_9FLAO</name>
<reference evidence="4 5" key="1">
    <citation type="submission" date="2019-08" db="EMBL/GenBank/DDBJ databases">
        <title>Flavobacterium alkalisoli sp. nov., isolated from rhizosphere soil of Suaeda salsa.</title>
        <authorList>
            <person name="Sun J.-Q."/>
            <person name="Xu L."/>
        </authorList>
    </citation>
    <scope>NUCLEOTIDE SEQUENCE [LARGE SCALE GENOMIC DNA]</scope>
    <source>
        <strain evidence="4 5">XS-5</strain>
    </source>
</reference>
<dbReference type="InterPro" id="IPR050553">
    <property type="entry name" value="Thioredoxin_ResA/DsbE_sf"/>
</dbReference>
<dbReference type="GO" id="GO:0016491">
    <property type="term" value="F:oxidoreductase activity"/>
    <property type="evidence" value="ECO:0007669"/>
    <property type="project" value="InterPro"/>
</dbReference>
<dbReference type="PROSITE" id="PS51352">
    <property type="entry name" value="THIOREDOXIN_2"/>
    <property type="match status" value="1"/>
</dbReference>
<evidence type="ECO:0000256" key="1">
    <source>
        <dbReference type="ARBA" id="ARBA00022729"/>
    </source>
</evidence>
<protein>
    <submittedName>
        <fullName evidence="4">T9SS type A sorting domain-containing protein</fullName>
    </submittedName>
</protein>
<dbReference type="InterPro" id="IPR026444">
    <property type="entry name" value="Secre_tail"/>
</dbReference>
<evidence type="ECO:0000256" key="2">
    <source>
        <dbReference type="SAM" id="SignalP"/>
    </source>
</evidence>
<dbReference type="KEGG" id="fak:FUA48_02330"/>